<feature type="transmembrane region" description="Helical" evidence="8">
    <location>
        <begin position="43"/>
        <end position="65"/>
    </location>
</feature>
<dbReference type="PANTHER" id="PTHR10981:SF0">
    <property type="entry name" value="BATTENIN"/>
    <property type="match status" value="1"/>
</dbReference>
<dbReference type="Pfam" id="PF02487">
    <property type="entry name" value="CLN3"/>
    <property type="match status" value="1"/>
</dbReference>
<dbReference type="OrthoDB" id="5965864at2759"/>
<dbReference type="GO" id="GO:0006865">
    <property type="term" value="P:amino acid transport"/>
    <property type="evidence" value="ECO:0007669"/>
    <property type="project" value="UniProtKB-KW"/>
</dbReference>
<sequence>MIFSSDHRIFIAFFLFGLLNNILYVVILSAAIDLVGSSTPKAIVLLADVSPSFLVKLTAPFFIHLIPYHFRVWSLVGMSTLGMLIVSLAPFISWKIGGIILASVSSGLGELTFLQLTHYYKETTSISGFSSGTGGAGLAGSFIFMVLTNLLGLNVQTTLLLFSVVPFAFLFGYYVLLPSPIIGGYARIGDEELTLHSANPDVNVDVNSEVRPVVEHSEVYVPSEDLALKLKAHILHTISEIKPLLVPYMIPLCSVYISEYVINQGISPTLLFPLDDLPHWLFSSYRDIYVVYGFLYQLGVFISRSSIHYIRLKNLYWLSILQFINVIITIIQSTSFTFPFSNIWLLLVLIFYEGLLGGFSYVNTFMSVSEEVPKSKREFSMGCVGISDSFGVVVAGCLNWWLEGKLCEYQVGKGRNWCRTG</sequence>
<feature type="transmembrane region" description="Helical" evidence="8">
    <location>
        <begin position="9"/>
        <end position="31"/>
    </location>
</feature>
<dbReference type="PANTHER" id="PTHR10981">
    <property type="entry name" value="BATTENIN"/>
    <property type="match status" value="1"/>
</dbReference>
<feature type="transmembrane region" description="Helical" evidence="8">
    <location>
        <begin position="72"/>
        <end position="92"/>
    </location>
</feature>
<dbReference type="Gene3D" id="1.20.1250.20">
    <property type="entry name" value="MFS general substrate transporter like domains"/>
    <property type="match status" value="1"/>
</dbReference>
<evidence type="ECO:0000256" key="2">
    <source>
        <dbReference type="ARBA" id="ARBA00007467"/>
    </source>
</evidence>
<feature type="transmembrane region" description="Helical" evidence="8">
    <location>
        <begin position="343"/>
        <end position="362"/>
    </location>
</feature>
<feature type="transmembrane region" description="Helical" evidence="8">
    <location>
        <begin position="159"/>
        <end position="177"/>
    </location>
</feature>
<keyword evidence="8" id="KW-0926">Vacuole</keyword>
<feature type="transmembrane region" description="Helical" evidence="8">
    <location>
        <begin position="132"/>
        <end position="153"/>
    </location>
</feature>
<dbReference type="GO" id="GO:0005774">
    <property type="term" value="C:vacuolar membrane"/>
    <property type="evidence" value="ECO:0007669"/>
    <property type="project" value="UniProtKB-SubCell"/>
</dbReference>
<keyword evidence="6 8" id="KW-1133">Transmembrane helix</keyword>
<accession>A0A9P0W0F7</accession>
<dbReference type="GO" id="GO:0012505">
    <property type="term" value="C:endomembrane system"/>
    <property type="evidence" value="ECO:0007669"/>
    <property type="project" value="UniProtKB-SubCell"/>
</dbReference>
<dbReference type="InterPro" id="IPR018460">
    <property type="entry name" value="Battenin_disease_Cln3_subgr"/>
</dbReference>
<comment type="subcellular location">
    <subcellularLocation>
        <location evidence="1">Endomembrane system</location>
        <topology evidence="1">Multi-pass membrane protein</topology>
    </subcellularLocation>
    <subcellularLocation>
        <location evidence="8">Vacuole membrane</location>
        <topology evidence="8">Multi-pass membrane protein</topology>
    </subcellularLocation>
</comment>
<dbReference type="PRINTS" id="PR01315">
    <property type="entry name" value="BATTENIN"/>
</dbReference>
<dbReference type="GO" id="GO:0051453">
    <property type="term" value="P:regulation of intracellular pH"/>
    <property type="evidence" value="ECO:0007669"/>
    <property type="project" value="TreeGrafter"/>
</dbReference>
<dbReference type="SUPFAM" id="SSF103473">
    <property type="entry name" value="MFS general substrate transporter"/>
    <property type="match status" value="1"/>
</dbReference>
<dbReference type="AlphaFoldDB" id="A0A9P0W0F7"/>
<evidence type="ECO:0000256" key="5">
    <source>
        <dbReference type="ARBA" id="ARBA00022970"/>
    </source>
</evidence>
<keyword evidence="5" id="KW-0029">Amino-acid transport</keyword>
<comment type="caution">
    <text evidence="9">The sequence shown here is derived from an EMBL/GenBank/DDBJ whole genome shotgun (WGS) entry which is preliminary data.</text>
</comment>
<feature type="transmembrane region" description="Helical" evidence="8">
    <location>
        <begin position="314"/>
        <end position="331"/>
    </location>
</feature>
<reference evidence="9" key="1">
    <citation type="submission" date="2022-03" db="EMBL/GenBank/DDBJ databases">
        <authorList>
            <person name="Legras J.-L."/>
            <person name="Devillers H."/>
            <person name="Grondin C."/>
        </authorList>
    </citation>
    <scope>NUCLEOTIDE SEQUENCE</scope>
    <source>
        <strain evidence="9">CLIB 1423</strain>
    </source>
</reference>
<comment type="similarity">
    <text evidence="2 8">Belongs to the battenin family.</text>
</comment>
<feature type="transmembrane region" description="Helical" evidence="8">
    <location>
        <begin position="282"/>
        <end position="302"/>
    </location>
</feature>
<evidence type="ECO:0000313" key="9">
    <source>
        <dbReference type="EMBL" id="CAH2354513.1"/>
    </source>
</evidence>
<keyword evidence="7 8" id="KW-0472">Membrane</keyword>
<dbReference type="Proteomes" id="UP000837801">
    <property type="component" value="Unassembled WGS sequence"/>
</dbReference>
<dbReference type="PIRSF" id="PIRSF015974">
    <property type="entry name" value="CLN3_BTN1"/>
    <property type="match status" value="1"/>
</dbReference>
<evidence type="ECO:0000256" key="1">
    <source>
        <dbReference type="ARBA" id="ARBA00004127"/>
    </source>
</evidence>
<protein>
    <recommendedName>
        <fullName evidence="8">Protein BTN</fullName>
    </recommendedName>
</protein>
<evidence type="ECO:0000313" key="10">
    <source>
        <dbReference type="Proteomes" id="UP000837801"/>
    </source>
</evidence>
<gene>
    <name evidence="9" type="ORF">CLIB1423_17S00848</name>
</gene>
<keyword evidence="4 8" id="KW-0812">Transmembrane</keyword>
<evidence type="ECO:0000256" key="7">
    <source>
        <dbReference type="ARBA" id="ARBA00023136"/>
    </source>
</evidence>
<organism evidence="9 10">
    <name type="scientific">[Candida] railenensis</name>
    <dbReference type="NCBI Taxonomy" id="45579"/>
    <lineage>
        <taxon>Eukaryota</taxon>
        <taxon>Fungi</taxon>
        <taxon>Dikarya</taxon>
        <taxon>Ascomycota</taxon>
        <taxon>Saccharomycotina</taxon>
        <taxon>Pichiomycetes</taxon>
        <taxon>Debaryomycetaceae</taxon>
        <taxon>Kurtzmaniella</taxon>
    </lineage>
</organism>
<name>A0A9P0W0F7_9ASCO</name>
<evidence type="ECO:0000256" key="4">
    <source>
        <dbReference type="ARBA" id="ARBA00022692"/>
    </source>
</evidence>
<evidence type="ECO:0000256" key="8">
    <source>
        <dbReference type="RuleBase" id="RU361113"/>
    </source>
</evidence>
<proteinExistence type="inferred from homology"/>
<evidence type="ECO:0000256" key="3">
    <source>
        <dbReference type="ARBA" id="ARBA00022448"/>
    </source>
</evidence>
<dbReference type="EMBL" id="CAKXYY010000017">
    <property type="protein sequence ID" value="CAH2354513.1"/>
    <property type="molecule type" value="Genomic_DNA"/>
</dbReference>
<evidence type="ECO:0000256" key="6">
    <source>
        <dbReference type="ARBA" id="ARBA00022989"/>
    </source>
</evidence>
<keyword evidence="10" id="KW-1185">Reference proteome</keyword>
<dbReference type="InterPro" id="IPR003492">
    <property type="entry name" value="Battenin_disease_Cln3"/>
</dbReference>
<dbReference type="InterPro" id="IPR036259">
    <property type="entry name" value="MFS_trans_sf"/>
</dbReference>
<keyword evidence="3" id="KW-0813">Transport</keyword>